<keyword evidence="9" id="KW-0521">NADP</keyword>
<feature type="compositionally biased region" description="Low complexity" evidence="10">
    <location>
        <begin position="258"/>
        <end position="276"/>
    </location>
</feature>
<dbReference type="GO" id="GO:0031267">
    <property type="term" value="F:small GTPase binding"/>
    <property type="evidence" value="ECO:0007669"/>
    <property type="project" value="TreeGrafter"/>
</dbReference>
<keyword evidence="2" id="KW-0343">GTPase activation</keyword>
<dbReference type="InterPro" id="IPR027038">
    <property type="entry name" value="RanGap"/>
</dbReference>
<dbReference type="Gene3D" id="3.80.10.10">
    <property type="entry name" value="Ribonuclease Inhibitor"/>
    <property type="match status" value="5"/>
</dbReference>
<dbReference type="SMART" id="SM00368">
    <property type="entry name" value="LRR_RI"/>
    <property type="match status" value="10"/>
</dbReference>
<dbReference type="AlphaFoldDB" id="A0A819YQV2"/>
<keyword evidence="7" id="KW-0677">Repeat</keyword>
<evidence type="ECO:0000256" key="6">
    <source>
        <dbReference type="ARBA" id="ARBA00022695"/>
    </source>
</evidence>
<protein>
    <recommendedName>
        <fullName evidence="9">NAD(P)(+)--arginine ADP-ribosyltransferase</fullName>
        <ecNumber evidence="9">2.4.2.31</ecNumber>
    </recommendedName>
    <alternativeName>
        <fullName evidence="9">Mono(ADP-ribosyl)transferase</fullName>
    </alternativeName>
</protein>
<dbReference type="EC" id="2.4.2.31" evidence="9"/>
<evidence type="ECO:0000256" key="5">
    <source>
        <dbReference type="ARBA" id="ARBA00022679"/>
    </source>
</evidence>
<organism evidence="11 12">
    <name type="scientific">Adineta steineri</name>
    <dbReference type="NCBI Taxonomy" id="433720"/>
    <lineage>
        <taxon>Eukaryota</taxon>
        <taxon>Metazoa</taxon>
        <taxon>Spiralia</taxon>
        <taxon>Gnathifera</taxon>
        <taxon>Rotifera</taxon>
        <taxon>Eurotatoria</taxon>
        <taxon>Bdelloidea</taxon>
        <taxon>Adinetida</taxon>
        <taxon>Adinetidae</taxon>
        <taxon>Adineta</taxon>
    </lineage>
</organism>
<dbReference type="SUPFAM" id="SSF52047">
    <property type="entry name" value="RNI-like"/>
    <property type="match status" value="2"/>
</dbReference>
<comment type="caution">
    <text evidence="11">The sequence shown here is derived from an EMBL/GenBank/DDBJ whole genome shotgun (WGS) entry which is preliminary data.</text>
</comment>
<evidence type="ECO:0000256" key="1">
    <source>
        <dbReference type="ARBA" id="ARBA00009558"/>
    </source>
</evidence>
<keyword evidence="3" id="KW-0433">Leucine-rich repeat</keyword>
<dbReference type="Pfam" id="PF13516">
    <property type="entry name" value="LRR_6"/>
    <property type="match status" value="10"/>
</dbReference>
<reference evidence="11" key="1">
    <citation type="submission" date="2021-02" db="EMBL/GenBank/DDBJ databases">
        <authorList>
            <person name="Nowell W R."/>
        </authorList>
    </citation>
    <scope>NUCLEOTIDE SEQUENCE</scope>
</reference>
<keyword evidence="9" id="KW-0520">NAD</keyword>
<evidence type="ECO:0000256" key="10">
    <source>
        <dbReference type="SAM" id="MobiDB-lite"/>
    </source>
</evidence>
<comment type="catalytic activity">
    <reaction evidence="8 9">
        <text>L-arginyl-[protein] + NAD(+) = N(omega)-(ADP-D-ribosyl)-L-arginyl-[protein] + nicotinamide + H(+)</text>
        <dbReference type="Rhea" id="RHEA:19149"/>
        <dbReference type="Rhea" id="RHEA-COMP:10532"/>
        <dbReference type="Rhea" id="RHEA-COMP:15087"/>
        <dbReference type="ChEBI" id="CHEBI:15378"/>
        <dbReference type="ChEBI" id="CHEBI:17154"/>
        <dbReference type="ChEBI" id="CHEBI:29965"/>
        <dbReference type="ChEBI" id="CHEBI:57540"/>
        <dbReference type="ChEBI" id="CHEBI:142554"/>
        <dbReference type="EC" id="2.4.2.31"/>
    </reaction>
</comment>
<name>A0A819YQV2_9BILA</name>
<dbReference type="GO" id="GO:0016779">
    <property type="term" value="F:nucleotidyltransferase activity"/>
    <property type="evidence" value="ECO:0007669"/>
    <property type="project" value="UniProtKB-KW"/>
</dbReference>
<gene>
    <name evidence="11" type="ORF">OKA104_LOCUS38962</name>
</gene>
<dbReference type="PANTHER" id="PTHR24113">
    <property type="entry name" value="RAN GTPASE-ACTIVATING PROTEIN 1"/>
    <property type="match status" value="1"/>
</dbReference>
<dbReference type="PANTHER" id="PTHR24113:SF12">
    <property type="entry name" value="RAN GTPASE-ACTIVATING PROTEIN 1"/>
    <property type="match status" value="1"/>
</dbReference>
<keyword evidence="4 9" id="KW-0328">Glycosyltransferase</keyword>
<dbReference type="Proteomes" id="UP000663881">
    <property type="component" value="Unassembled WGS sequence"/>
</dbReference>
<dbReference type="GO" id="GO:0005829">
    <property type="term" value="C:cytosol"/>
    <property type="evidence" value="ECO:0007669"/>
    <property type="project" value="TreeGrafter"/>
</dbReference>
<keyword evidence="6" id="KW-0548">Nucleotidyltransferase</keyword>
<dbReference type="InterPro" id="IPR000768">
    <property type="entry name" value="ART"/>
</dbReference>
<evidence type="ECO:0000256" key="3">
    <source>
        <dbReference type="ARBA" id="ARBA00022614"/>
    </source>
</evidence>
<dbReference type="GO" id="GO:0006913">
    <property type="term" value="P:nucleocytoplasmic transport"/>
    <property type="evidence" value="ECO:0007669"/>
    <property type="project" value="TreeGrafter"/>
</dbReference>
<evidence type="ECO:0000313" key="12">
    <source>
        <dbReference type="Proteomes" id="UP000663881"/>
    </source>
</evidence>
<sequence length="653" mass="72183">MAAKFINESQHIFRFSDFPSDPTLMLPPIQGYEGKPLVSLEEAIFPLIPFVPEVERMASRVKQKHFDGEHGLTDDEAASITLYTMEWKPRQNSFYLILNNTLQEANRNLLEPWFLYLRLIMTSLAKLPSDSNRRIVYRGVTLDLSAQYPKGSIVTWWSFSSCTTSIDVLRNEQFVGQSGTRTLFSINCSSAKNIQRYSFSPVEKEALLPPARQFQVTDSLNSGNGLHIIQLKEIEPEFPLINPVPQPIPHPTTPPMPRLLRLSNSPSTSSLLRPPRLLNPPTTPVLSSKPFPNPLTSLQPPKSNDPDLQKYIDAMYLDQTLNTLNLEHNEIGAKGARDLANALQINKTLTTLNIYNSQIGAKGATDLAKALEINETLTTLNLGWNKIGDQGAQNLANALQVNKTLTILNLAANEITDQGAQNLANTLQITETLTTLNLGWNKIGDQGAQNLANALQINKTLTTLNLAANEISDQGAQYLANALQISEVTTILIFVRLHFTSSFTQTLTTLNLGWNEIGAKGAKYFANALQLNKVTIILLLVPLHFTSSFTQTLTTLNLACIDISDQGAQYLANALKINETLTTLNLYNNDIGAKGAKYFANALQINKVTIIFLLVPLHFTLSFTQTLTTLNLASNEIGDQGAQYLANALKINE</sequence>
<proteinExistence type="inferred from homology"/>
<feature type="non-terminal residue" evidence="11">
    <location>
        <position position="1"/>
    </location>
</feature>
<dbReference type="Gene3D" id="3.90.176.10">
    <property type="entry name" value="Toxin ADP-ribosyltransferase, Chain A, domain 1"/>
    <property type="match status" value="1"/>
</dbReference>
<dbReference type="Pfam" id="PF01129">
    <property type="entry name" value="ART"/>
    <property type="match status" value="1"/>
</dbReference>
<feature type="region of interest" description="Disordered" evidence="10">
    <location>
        <begin position="247"/>
        <end position="304"/>
    </location>
</feature>
<dbReference type="GO" id="GO:0005096">
    <property type="term" value="F:GTPase activator activity"/>
    <property type="evidence" value="ECO:0007669"/>
    <property type="project" value="UniProtKB-KW"/>
</dbReference>
<dbReference type="EMBL" id="CAJOAY010007348">
    <property type="protein sequence ID" value="CAF4163955.1"/>
    <property type="molecule type" value="Genomic_DNA"/>
</dbReference>
<evidence type="ECO:0000256" key="9">
    <source>
        <dbReference type="RuleBase" id="RU361228"/>
    </source>
</evidence>
<dbReference type="InterPro" id="IPR001611">
    <property type="entry name" value="Leu-rich_rpt"/>
</dbReference>
<evidence type="ECO:0000256" key="4">
    <source>
        <dbReference type="ARBA" id="ARBA00022676"/>
    </source>
</evidence>
<evidence type="ECO:0000256" key="2">
    <source>
        <dbReference type="ARBA" id="ARBA00022468"/>
    </source>
</evidence>
<accession>A0A819YQV2</accession>
<feature type="compositionally biased region" description="Pro residues" evidence="10">
    <location>
        <begin position="247"/>
        <end position="257"/>
    </location>
</feature>
<dbReference type="PROSITE" id="PS51996">
    <property type="entry name" value="TR_MART"/>
    <property type="match status" value="1"/>
</dbReference>
<dbReference type="GO" id="GO:0005634">
    <property type="term" value="C:nucleus"/>
    <property type="evidence" value="ECO:0007669"/>
    <property type="project" value="TreeGrafter"/>
</dbReference>
<dbReference type="GO" id="GO:0106274">
    <property type="term" value="F:NAD+-protein-arginine ADP-ribosyltransferase activity"/>
    <property type="evidence" value="ECO:0007669"/>
    <property type="project" value="UniProtKB-EC"/>
</dbReference>
<evidence type="ECO:0000256" key="7">
    <source>
        <dbReference type="ARBA" id="ARBA00022737"/>
    </source>
</evidence>
<evidence type="ECO:0000313" key="11">
    <source>
        <dbReference type="EMBL" id="CAF4163955.1"/>
    </source>
</evidence>
<comment type="similarity">
    <text evidence="1 9">Belongs to the Arg-specific ADP-ribosyltransferase family.</text>
</comment>
<keyword evidence="5 9" id="KW-0808">Transferase</keyword>
<dbReference type="SUPFAM" id="SSF56399">
    <property type="entry name" value="ADP-ribosylation"/>
    <property type="match status" value="1"/>
</dbReference>
<evidence type="ECO:0000256" key="8">
    <source>
        <dbReference type="ARBA" id="ARBA00047597"/>
    </source>
</evidence>
<dbReference type="InterPro" id="IPR032675">
    <property type="entry name" value="LRR_dom_sf"/>
</dbReference>
<dbReference type="GO" id="GO:0048471">
    <property type="term" value="C:perinuclear region of cytoplasm"/>
    <property type="evidence" value="ECO:0007669"/>
    <property type="project" value="TreeGrafter"/>
</dbReference>